<evidence type="ECO:0000313" key="2">
    <source>
        <dbReference type="EMBL" id="RFA34461.1"/>
    </source>
</evidence>
<keyword evidence="1" id="KW-0472">Membrane</keyword>
<dbReference type="EMBL" id="NFZX01000022">
    <property type="protein sequence ID" value="RFA34461.1"/>
    <property type="molecule type" value="Genomic_DNA"/>
</dbReference>
<keyword evidence="1" id="KW-0812">Transmembrane</keyword>
<organism evidence="2 3">
    <name type="scientific">Virgibacillus dokdonensis</name>
    <dbReference type="NCBI Taxonomy" id="302167"/>
    <lineage>
        <taxon>Bacteria</taxon>
        <taxon>Bacillati</taxon>
        <taxon>Bacillota</taxon>
        <taxon>Bacilli</taxon>
        <taxon>Bacillales</taxon>
        <taxon>Bacillaceae</taxon>
        <taxon>Virgibacillus</taxon>
    </lineage>
</organism>
<proteinExistence type="predicted"/>
<evidence type="ECO:0000256" key="1">
    <source>
        <dbReference type="SAM" id="Phobius"/>
    </source>
</evidence>
<dbReference type="Proteomes" id="UP000256488">
    <property type="component" value="Unassembled WGS sequence"/>
</dbReference>
<feature type="transmembrane region" description="Helical" evidence="1">
    <location>
        <begin position="20"/>
        <end position="38"/>
    </location>
</feature>
<reference evidence="2 3" key="1">
    <citation type="submission" date="2017-05" db="EMBL/GenBank/DDBJ databases">
        <title>Virgibacillus sp. AK90 isolated from a saltern of Kakinada, India.</title>
        <authorList>
            <person name="Gupta V."/>
            <person name="Sidhu C."/>
            <person name="Korpole S."/>
            <person name="Pinnaka A.K."/>
        </authorList>
    </citation>
    <scope>NUCLEOTIDE SEQUENCE [LARGE SCALE GENOMIC DNA]</scope>
    <source>
        <strain evidence="2 3">AK90</strain>
    </source>
</reference>
<comment type="caution">
    <text evidence="2">The sequence shown here is derived from an EMBL/GenBank/DDBJ whole genome shotgun (WGS) entry which is preliminary data.</text>
</comment>
<dbReference type="AlphaFoldDB" id="A0A3E0WQM3"/>
<keyword evidence="1" id="KW-1133">Transmembrane helix</keyword>
<gene>
    <name evidence="2" type="ORF">CAI16_11150</name>
</gene>
<evidence type="ECO:0000313" key="3">
    <source>
        <dbReference type="Proteomes" id="UP000256488"/>
    </source>
</evidence>
<sequence>MQQELLLKKIQESYNQENIGNVNLILILCKGMLLYYYVKQLKNSSSLIGGKYYEKSNNVWNF</sequence>
<protein>
    <submittedName>
        <fullName evidence="2">Uncharacterized protein</fullName>
    </submittedName>
</protein>
<accession>A0A3E0WQM3</accession>
<name>A0A3E0WQM3_9BACI</name>